<organism evidence="1 4">
    <name type="scientific">Vanilla planifolia</name>
    <name type="common">Vanilla</name>
    <dbReference type="NCBI Taxonomy" id="51239"/>
    <lineage>
        <taxon>Eukaryota</taxon>
        <taxon>Viridiplantae</taxon>
        <taxon>Streptophyta</taxon>
        <taxon>Embryophyta</taxon>
        <taxon>Tracheophyta</taxon>
        <taxon>Spermatophyta</taxon>
        <taxon>Magnoliopsida</taxon>
        <taxon>Liliopsida</taxon>
        <taxon>Asparagales</taxon>
        <taxon>Orchidaceae</taxon>
        <taxon>Vanilloideae</taxon>
        <taxon>Vanilleae</taxon>
        <taxon>Vanilla</taxon>
    </lineage>
</organism>
<accession>A0A835U1Y2</accession>
<keyword evidence="3" id="KW-1185">Reference proteome</keyword>
<name>A0A835U1Y2_VANPL</name>
<comment type="caution">
    <text evidence="1">The sequence shown here is derived from an EMBL/GenBank/DDBJ whole genome shotgun (WGS) entry which is preliminary data.</text>
</comment>
<protein>
    <submittedName>
        <fullName evidence="1">Uncharacterized protein</fullName>
    </submittedName>
</protein>
<dbReference type="Proteomes" id="UP000636800">
    <property type="component" value="Unassembled WGS sequence"/>
</dbReference>
<dbReference type="EMBL" id="JADCNM010000576">
    <property type="protein sequence ID" value="KAG0446454.1"/>
    <property type="molecule type" value="Genomic_DNA"/>
</dbReference>
<evidence type="ECO:0000313" key="1">
    <source>
        <dbReference type="EMBL" id="KAG0446454.1"/>
    </source>
</evidence>
<evidence type="ECO:0000313" key="2">
    <source>
        <dbReference type="EMBL" id="KAG0446468.1"/>
    </source>
</evidence>
<evidence type="ECO:0000313" key="3">
    <source>
        <dbReference type="Proteomes" id="UP000636800"/>
    </source>
</evidence>
<evidence type="ECO:0000313" key="4">
    <source>
        <dbReference type="Proteomes" id="UP000639772"/>
    </source>
</evidence>
<sequence length="67" mass="7178">MTLVNLGSFGVFVQEPSFCGWKGIPWCGKMRTLAQFLGVQALLFIPVLGPNHPNLSNPEANAGDGHP</sequence>
<dbReference type="Proteomes" id="UP000639772">
    <property type="component" value="Unassembled WGS sequence"/>
</dbReference>
<reference evidence="3 4" key="1">
    <citation type="journal article" date="2020" name="Nat. Food">
        <title>A phased Vanilla planifolia genome enables genetic improvement of flavour and production.</title>
        <authorList>
            <person name="Hasing T."/>
            <person name="Tang H."/>
            <person name="Brym M."/>
            <person name="Khazi F."/>
            <person name="Huang T."/>
            <person name="Chambers A.H."/>
        </authorList>
    </citation>
    <scope>NUCLEOTIDE SEQUENCE [LARGE SCALE GENOMIC DNA]</scope>
    <source>
        <tissue evidence="1">Leaf</tissue>
    </source>
</reference>
<proteinExistence type="predicted"/>
<gene>
    <name evidence="2" type="ORF">HPP92_028821</name>
    <name evidence="1" type="ORF">HPP92_028832</name>
</gene>
<dbReference type="EMBL" id="JADCNL010000575">
    <property type="protein sequence ID" value="KAG0446468.1"/>
    <property type="molecule type" value="Genomic_DNA"/>
</dbReference>
<dbReference type="AlphaFoldDB" id="A0A835U1Y2"/>